<reference evidence="2" key="1">
    <citation type="journal article" date="2014" name="Int. J. Syst. Evol. Microbiol.">
        <title>Complete genome sequence of Corynebacterium casei LMG S-19264T (=DSM 44701T), isolated from a smear-ripened cheese.</title>
        <authorList>
            <consortium name="US DOE Joint Genome Institute (JGI-PGF)"/>
            <person name="Walter F."/>
            <person name="Albersmeier A."/>
            <person name="Kalinowski J."/>
            <person name="Ruckert C."/>
        </authorList>
    </citation>
    <scope>NUCLEOTIDE SEQUENCE</scope>
    <source>
        <strain evidence="2">KCTC 42097</strain>
    </source>
</reference>
<evidence type="ECO:0000313" key="3">
    <source>
        <dbReference type="Proteomes" id="UP000641137"/>
    </source>
</evidence>
<dbReference type="GO" id="GO:0008168">
    <property type="term" value="F:methyltransferase activity"/>
    <property type="evidence" value="ECO:0007669"/>
    <property type="project" value="UniProtKB-KW"/>
</dbReference>
<dbReference type="GO" id="GO:0032259">
    <property type="term" value="P:methylation"/>
    <property type="evidence" value="ECO:0007669"/>
    <property type="project" value="UniProtKB-KW"/>
</dbReference>
<dbReference type="InterPro" id="IPR029063">
    <property type="entry name" value="SAM-dependent_MTases_sf"/>
</dbReference>
<dbReference type="CDD" id="cd02440">
    <property type="entry name" value="AdoMet_MTases"/>
    <property type="match status" value="1"/>
</dbReference>
<dbReference type="Gene3D" id="3.40.50.150">
    <property type="entry name" value="Vaccinia Virus protein VP39"/>
    <property type="match status" value="1"/>
</dbReference>
<dbReference type="SUPFAM" id="SSF53335">
    <property type="entry name" value="S-adenosyl-L-methionine-dependent methyltransferases"/>
    <property type="match status" value="1"/>
</dbReference>
<proteinExistence type="predicted"/>
<dbReference type="Proteomes" id="UP000641137">
    <property type="component" value="Unassembled WGS sequence"/>
</dbReference>
<accession>A0A8J3DMB7</accession>
<feature type="domain" description="Methyltransferase type 12" evidence="1">
    <location>
        <begin position="47"/>
        <end position="141"/>
    </location>
</feature>
<dbReference type="EMBL" id="BMZO01000001">
    <property type="protein sequence ID" value="GHC63070.1"/>
    <property type="molecule type" value="Genomic_DNA"/>
</dbReference>
<sequence>MTGNPFDERSAASYGERPFRQVPGYGDLLRMTTMLLAERVPVAGRVLVVGAGGGLELRAMAEAQTGWHFIGVDPSAAMLRVAATATRAHSDRIALIEGRIEDVPGQKFHGATCLLTCHFIKRENRLETLVQIRQRLKPGAPFVLAHLSFPQEDPERSLWIARHVAYAGSSLEARAVERAREVMATQLTILSPDEDEAMLRAAGFSTPSLIYAGLSFRGWIAYA</sequence>
<evidence type="ECO:0000259" key="1">
    <source>
        <dbReference type="Pfam" id="PF08242"/>
    </source>
</evidence>
<dbReference type="InterPro" id="IPR013217">
    <property type="entry name" value="Methyltransf_12"/>
</dbReference>
<reference evidence="2" key="2">
    <citation type="submission" date="2020-09" db="EMBL/GenBank/DDBJ databases">
        <authorList>
            <person name="Sun Q."/>
            <person name="Kim S."/>
        </authorList>
    </citation>
    <scope>NUCLEOTIDE SEQUENCE</scope>
    <source>
        <strain evidence="2">KCTC 42097</strain>
    </source>
</reference>
<comment type="caution">
    <text evidence="2">The sequence shown here is derived from an EMBL/GenBank/DDBJ whole genome shotgun (WGS) entry which is preliminary data.</text>
</comment>
<dbReference type="AlphaFoldDB" id="A0A8J3DMB7"/>
<evidence type="ECO:0000313" key="2">
    <source>
        <dbReference type="EMBL" id="GHC63070.1"/>
    </source>
</evidence>
<organism evidence="2 3">
    <name type="scientific">Limoniibacter endophyticus</name>
    <dbReference type="NCBI Taxonomy" id="1565040"/>
    <lineage>
        <taxon>Bacteria</taxon>
        <taxon>Pseudomonadati</taxon>
        <taxon>Pseudomonadota</taxon>
        <taxon>Alphaproteobacteria</taxon>
        <taxon>Hyphomicrobiales</taxon>
        <taxon>Bartonellaceae</taxon>
        <taxon>Limoniibacter</taxon>
    </lineage>
</organism>
<protein>
    <submittedName>
        <fullName evidence="2">Methyltransferase</fullName>
    </submittedName>
</protein>
<dbReference type="RefSeq" id="WP_189487442.1">
    <property type="nucleotide sequence ID" value="NZ_BMZO01000001.1"/>
</dbReference>
<keyword evidence="3" id="KW-1185">Reference proteome</keyword>
<gene>
    <name evidence="2" type="ORF">GCM10010136_04570</name>
</gene>
<keyword evidence="2" id="KW-0808">Transferase</keyword>
<keyword evidence="2" id="KW-0489">Methyltransferase</keyword>
<name>A0A8J3DMB7_9HYPH</name>
<dbReference type="Pfam" id="PF08242">
    <property type="entry name" value="Methyltransf_12"/>
    <property type="match status" value="1"/>
</dbReference>